<keyword evidence="1" id="KW-1185">Reference proteome</keyword>
<sequence>MRRMKLVSKDMKYLIERGGLHLTQQNMRYCHIEEVSRTLCTSNIEPTFKGILLNTSVNRTHRLNVSLEDFSRISARCHFFTIWLKQVNLTLYLCDQVLHHFRDNKITCKMLYITVFDFNDEEKMTIVDRLLGATEASCLCIIKENSTECRYKKEVFQLSTVKKLKHLSLNGYCDFSDDDLSAADYKFLYLERCCLSEHGDFCYRLDLSGSLAIFPRKINEICNSGFTGGYCKRLT</sequence>
<evidence type="ECO:0000313" key="2">
    <source>
        <dbReference type="WBParaSite" id="Hba_04575"/>
    </source>
</evidence>
<evidence type="ECO:0000313" key="1">
    <source>
        <dbReference type="Proteomes" id="UP000095283"/>
    </source>
</evidence>
<dbReference type="Proteomes" id="UP000095283">
    <property type="component" value="Unplaced"/>
</dbReference>
<name>A0A1I7WHU0_HETBA</name>
<accession>A0A1I7WHU0</accession>
<reference evidence="2" key="1">
    <citation type="submission" date="2016-11" db="UniProtKB">
        <authorList>
            <consortium name="WormBaseParasite"/>
        </authorList>
    </citation>
    <scope>IDENTIFICATION</scope>
</reference>
<dbReference type="AlphaFoldDB" id="A0A1I7WHU0"/>
<proteinExistence type="predicted"/>
<protein>
    <submittedName>
        <fullName evidence="2">F-box/LRR-repeat protein</fullName>
    </submittedName>
</protein>
<dbReference type="WBParaSite" id="Hba_04575">
    <property type="protein sequence ID" value="Hba_04575"/>
    <property type="gene ID" value="Hba_04575"/>
</dbReference>
<organism evidence="1 2">
    <name type="scientific">Heterorhabditis bacteriophora</name>
    <name type="common">Entomopathogenic nematode worm</name>
    <dbReference type="NCBI Taxonomy" id="37862"/>
    <lineage>
        <taxon>Eukaryota</taxon>
        <taxon>Metazoa</taxon>
        <taxon>Ecdysozoa</taxon>
        <taxon>Nematoda</taxon>
        <taxon>Chromadorea</taxon>
        <taxon>Rhabditida</taxon>
        <taxon>Rhabditina</taxon>
        <taxon>Rhabditomorpha</taxon>
        <taxon>Strongyloidea</taxon>
        <taxon>Heterorhabditidae</taxon>
        <taxon>Heterorhabditis</taxon>
    </lineage>
</organism>